<proteinExistence type="predicted"/>
<dbReference type="GO" id="GO:0022857">
    <property type="term" value="F:transmembrane transporter activity"/>
    <property type="evidence" value="ECO:0007669"/>
    <property type="project" value="InterPro"/>
</dbReference>
<evidence type="ECO:0000259" key="8">
    <source>
        <dbReference type="PROSITE" id="PS50850"/>
    </source>
</evidence>
<keyword evidence="4 7" id="KW-0812">Transmembrane</keyword>
<feature type="transmembrane region" description="Helical" evidence="7">
    <location>
        <begin position="302"/>
        <end position="322"/>
    </location>
</feature>
<evidence type="ECO:0000256" key="3">
    <source>
        <dbReference type="ARBA" id="ARBA00022475"/>
    </source>
</evidence>
<feature type="transmembrane region" description="Helical" evidence="7">
    <location>
        <begin position="81"/>
        <end position="100"/>
    </location>
</feature>
<dbReference type="PROSITE" id="PS50850">
    <property type="entry name" value="MFS"/>
    <property type="match status" value="1"/>
</dbReference>
<organism evidence="9">
    <name type="scientific">Singulisphaera sp. Ch08</name>
    <dbReference type="NCBI Taxonomy" id="3120278"/>
    <lineage>
        <taxon>Bacteria</taxon>
        <taxon>Pseudomonadati</taxon>
        <taxon>Planctomycetota</taxon>
        <taxon>Planctomycetia</taxon>
        <taxon>Isosphaerales</taxon>
        <taxon>Isosphaeraceae</taxon>
        <taxon>Singulisphaera</taxon>
    </lineage>
</organism>
<dbReference type="SUPFAM" id="SSF103473">
    <property type="entry name" value="MFS general substrate transporter"/>
    <property type="match status" value="1"/>
</dbReference>
<feature type="transmembrane region" description="Helical" evidence="7">
    <location>
        <begin position="480"/>
        <end position="498"/>
    </location>
</feature>
<evidence type="ECO:0000256" key="7">
    <source>
        <dbReference type="SAM" id="Phobius"/>
    </source>
</evidence>
<comment type="subcellular location">
    <subcellularLocation>
        <location evidence="1">Cell membrane</location>
        <topology evidence="1">Multi-pass membrane protein</topology>
    </subcellularLocation>
</comment>
<reference evidence="9" key="1">
    <citation type="submission" date="2024-05" db="EMBL/GenBank/DDBJ databases">
        <title>Planctomycetes of the genus Singulisphaera possess chitinolytic capabilities.</title>
        <authorList>
            <person name="Ivanova A."/>
        </authorList>
    </citation>
    <scope>NUCLEOTIDE SEQUENCE</scope>
    <source>
        <strain evidence="9">Ch08T</strain>
    </source>
</reference>
<feature type="transmembrane region" description="Helical" evidence="7">
    <location>
        <begin position="226"/>
        <end position="246"/>
    </location>
</feature>
<dbReference type="AlphaFoldDB" id="A0AAU7CNV8"/>
<dbReference type="InterPro" id="IPR020846">
    <property type="entry name" value="MFS_dom"/>
</dbReference>
<keyword evidence="3" id="KW-1003">Cell membrane</keyword>
<dbReference type="EMBL" id="CP155447">
    <property type="protein sequence ID" value="XBH06985.1"/>
    <property type="molecule type" value="Genomic_DNA"/>
</dbReference>
<keyword evidence="5 7" id="KW-1133">Transmembrane helix</keyword>
<evidence type="ECO:0000256" key="4">
    <source>
        <dbReference type="ARBA" id="ARBA00022692"/>
    </source>
</evidence>
<feature type="transmembrane region" description="Helical" evidence="7">
    <location>
        <begin position="201"/>
        <end position="220"/>
    </location>
</feature>
<feature type="transmembrane region" description="Helical" evidence="7">
    <location>
        <begin position="139"/>
        <end position="161"/>
    </location>
</feature>
<feature type="transmembrane region" description="Helical" evidence="7">
    <location>
        <begin position="373"/>
        <end position="394"/>
    </location>
</feature>
<dbReference type="InterPro" id="IPR036259">
    <property type="entry name" value="MFS_trans_sf"/>
</dbReference>
<feature type="domain" description="Major facilitator superfamily (MFS) profile" evidence="8">
    <location>
        <begin position="16"/>
        <end position="458"/>
    </location>
</feature>
<name>A0AAU7CNV8_9BACT</name>
<dbReference type="Pfam" id="PF07690">
    <property type="entry name" value="MFS_1"/>
    <property type="match status" value="1"/>
</dbReference>
<dbReference type="GO" id="GO:0005886">
    <property type="term" value="C:plasma membrane"/>
    <property type="evidence" value="ECO:0007669"/>
    <property type="project" value="UniProtKB-SubCell"/>
</dbReference>
<feature type="transmembrane region" description="Helical" evidence="7">
    <location>
        <begin position="267"/>
        <end position="290"/>
    </location>
</feature>
<evidence type="ECO:0000256" key="1">
    <source>
        <dbReference type="ARBA" id="ARBA00004651"/>
    </source>
</evidence>
<evidence type="ECO:0000256" key="5">
    <source>
        <dbReference type="ARBA" id="ARBA00022989"/>
    </source>
</evidence>
<feature type="transmembrane region" description="Helical" evidence="7">
    <location>
        <begin position="334"/>
        <end position="353"/>
    </location>
</feature>
<evidence type="ECO:0000256" key="6">
    <source>
        <dbReference type="ARBA" id="ARBA00023136"/>
    </source>
</evidence>
<accession>A0AAU7CNV8</accession>
<dbReference type="RefSeq" id="WP_406699830.1">
    <property type="nucleotide sequence ID" value="NZ_CP155447.1"/>
</dbReference>
<gene>
    <name evidence="9" type="ORF">V5E97_13370</name>
</gene>
<evidence type="ECO:0000256" key="2">
    <source>
        <dbReference type="ARBA" id="ARBA00022448"/>
    </source>
</evidence>
<dbReference type="InterPro" id="IPR011701">
    <property type="entry name" value="MFS"/>
</dbReference>
<dbReference type="PANTHER" id="PTHR23501:SF191">
    <property type="entry name" value="VACUOLAR BASIC AMINO ACID TRANSPORTER 4"/>
    <property type="match status" value="1"/>
</dbReference>
<protein>
    <submittedName>
        <fullName evidence="9">MFS transporter</fullName>
    </submittedName>
</protein>
<feature type="transmembrane region" description="Helical" evidence="7">
    <location>
        <begin position="51"/>
        <end position="69"/>
    </location>
</feature>
<keyword evidence="2" id="KW-0813">Transport</keyword>
<keyword evidence="6 7" id="KW-0472">Membrane</keyword>
<dbReference type="FunFam" id="1.20.1720.10:FF:000004">
    <property type="entry name" value="EmrB/QacA family drug resistance transporter"/>
    <property type="match status" value="1"/>
</dbReference>
<dbReference type="Gene3D" id="1.20.1250.20">
    <property type="entry name" value="MFS general substrate transporter like domains"/>
    <property type="match status" value="1"/>
</dbReference>
<feature type="transmembrane region" description="Helical" evidence="7">
    <location>
        <begin position="106"/>
        <end position="127"/>
    </location>
</feature>
<feature type="transmembrane region" description="Helical" evidence="7">
    <location>
        <begin position="414"/>
        <end position="436"/>
    </location>
</feature>
<dbReference type="PANTHER" id="PTHR23501">
    <property type="entry name" value="MAJOR FACILITATOR SUPERFAMILY"/>
    <property type="match status" value="1"/>
</dbReference>
<feature type="transmembrane region" description="Helical" evidence="7">
    <location>
        <begin position="167"/>
        <end position="189"/>
    </location>
</feature>
<evidence type="ECO:0000313" key="9">
    <source>
        <dbReference type="EMBL" id="XBH06985.1"/>
    </source>
</evidence>
<sequence length="527" mass="55084">MSVEENEATMPGRAMVTLALLLAMAVAALEQTVVSTAMPSIIAQLKGLDIYPWVFSAYLLAATVSTPIYGKLADIFGRKRILLFGLGLFALGSMLSGMAQSMPALIAMRVVQGLGAGALGPIVLTMLGDLFTLQERAKVQGLFSAVWGGSSLIGPALGGVLTDQLSWRWVFFVTVPFGLIAAWILMRYVHEKVERKSVAPIDWAGATLLAVGSFLLLMGVLGGSEISTAGTVGLLATSAVMLVLFVRQERVAADPVLPLDLVLSPNIGAAILGSFLIGALLFGIDTYIPLFMQGVRGGTATAAGQMITPLFLSWSISVAVAAKVVVRLGFRRTAAVGSFLIAAGVLSLVVGAARPASPVYIFLNGMVVIREPYFLAGMVVIGMGMGPASLSYILSVQNQVTWGRRGVATGAVTFFRTMGGALGVGVLGATLGFMLAGRIAASNAVGIDIAAALRPETHKLLTIPQLAAVQEALRLSLRDVFLQMFAMAILACLCSFGLRGGRAIAQGSQTTNELDREAVELAVGIEH</sequence>